<dbReference type="Proteomes" id="UP000001072">
    <property type="component" value="Unassembled WGS sequence"/>
</dbReference>
<dbReference type="EMBL" id="GL883090">
    <property type="protein sequence ID" value="EGG13198.1"/>
    <property type="molecule type" value="Genomic_DNA"/>
</dbReference>
<dbReference type="KEGG" id="mlr:MELLADRAFT_58381"/>
<feature type="compositionally biased region" description="Polar residues" evidence="1">
    <location>
        <begin position="177"/>
        <end position="189"/>
    </location>
</feature>
<dbReference type="OrthoDB" id="10569148at2759"/>
<dbReference type="VEuPathDB" id="FungiDB:MELLADRAFT_58381"/>
<feature type="compositionally biased region" description="Low complexity" evidence="1">
    <location>
        <begin position="149"/>
        <end position="166"/>
    </location>
</feature>
<dbReference type="RefSeq" id="XP_007404136.1">
    <property type="nucleotide sequence ID" value="XM_007404074.1"/>
</dbReference>
<feature type="region of interest" description="Disordered" evidence="1">
    <location>
        <begin position="142"/>
        <end position="239"/>
    </location>
</feature>
<evidence type="ECO:0000256" key="2">
    <source>
        <dbReference type="SAM" id="SignalP"/>
    </source>
</evidence>
<dbReference type="AlphaFoldDB" id="F4R3B3"/>
<feature type="chain" id="PRO_5003314741" description="Secreted protein" evidence="2">
    <location>
        <begin position="20"/>
        <end position="341"/>
    </location>
</feature>
<dbReference type="HOGENOM" id="CLU_814031_0_0_1"/>
<reference evidence="4" key="1">
    <citation type="journal article" date="2011" name="Proc. Natl. Acad. Sci. U.S.A.">
        <title>Obligate biotrophy features unraveled by the genomic analysis of rust fungi.</title>
        <authorList>
            <person name="Duplessis S."/>
            <person name="Cuomo C.A."/>
            <person name="Lin Y.-C."/>
            <person name="Aerts A."/>
            <person name="Tisserant E."/>
            <person name="Veneault-Fourrey C."/>
            <person name="Joly D.L."/>
            <person name="Hacquard S."/>
            <person name="Amselem J."/>
            <person name="Cantarel B.L."/>
            <person name="Chiu R."/>
            <person name="Coutinho P.M."/>
            <person name="Feau N."/>
            <person name="Field M."/>
            <person name="Frey P."/>
            <person name="Gelhaye E."/>
            <person name="Goldberg J."/>
            <person name="Grabherr M.G."/>
            <person name="Kodira C.D."/>
            <person name="Kohler A."/>
            <person name="Kuees U."/>
            <person name="Lindquist E.A."/>
            <person name="Lucas S.M."/>
            <person name="Mago R."/>
            <person name="Mauceli E."/>
            <person name="Morin E."/>
            <person name="Murat C."/>
            <person name="Pangilinan J.L."/>
            <person name="Park R."/>
            <person name="Pearson M."/>
            <person name="Quesneville H."/>
            <person name="Rouhier N."/>
            <person name="Sakthikumar S."/>
            <person name="Salamov A.A."/>
            <person name="Schmutz J."/>
            <person name="Selles B."/>
            <person name="Shapiro H."/>
            <person name="Tanguay P."/>
            <person name="Tuskan G.A."/>
            <person name="Henrissat B."/>
            <person name="Van de Peer Y."/>
            <person name="Rouze P."/>
            <person name="Ellis J.G."/>
            <person name="Dodds P.N."/>
            <person name="Schein J.E."/>
            <person name="Zhong S."/>
            <person name="Hamelin R.C."/>
            <person name="Grigoriev I.V."/>
            <person name="Szabo L.J."/>
            <person name="Martin F."/>
        </authorList>
    </citation>
    <scope>NUCLEOTIDE SEQUENCE [LARGE SCALE GENOMIC DNA]</scope>
    <source>
        <strain evidence="4">98AG31 / pathotype 3-4-7</strain>
    </source>
</reference>
<evidence type="ECO:0000313" key="4">
    <source>
        <dbReference type="Proteomes" id="UP000001072"/>
    </source>
</evidence>
<dbReference type="InParanoid" id="F4R3B3"/>
<evidence type="ECO:0008006" key="5">
    <source>
        <dbReference type="Google" id="ProtNLM"/>
    </source>
</evidence>
<protein>
    <recommendedName>
        <fullName evidence="5">Secreted protein</fullName>
    </recommendedName>
</protein>
<keyword evidence="2" id="KW-0732">Signal</keyword>
<keyword evidence="4" id="KW-1185">Reference proteome</keyword>
<feature type="signal peptide" evidence="2">
    <location>
        <begin position="1"/>
        <end position="19"/>
    </location>
</feature>
<organism evidence="4">
    <name type="scientific">Melampsora larici-populina (strain 98AG31 / pathotype 3-4-7)</name>
    <name type="common">Poplar leaf rust fungus</name>
    <dbReference type="NCBI Taxonomy" id="747676"/>
    <lineage>
        <taxon>Eukaryota</taxon>
        <taxon>Fungi</taxon>
        <taxon>Dikarya</taxon>
        <taxon>Basidiomycota</taxon>
        <taxon>Pucciniomycotina</taxon>
        <taxon>Pucciniomycetes</taxon>
        <taxon>Pucciniales</taxon>
        <taxon>Melampsoraceae</taxon>
        <taxon>Melampsora</taxon>
    </lineage>
</organism>
<name>F4R3B3_MELLP</name>
<dbReference type="GeneID" id="18929179"/>
<gene>
    <name evidence="3" type="ORF">MELLADRAFT_58381</name>
</gene>
<evidence type="ECO:0000256" key="1">
    <source>
        <dbReference type="SAM" id="MobiDB-lite"/>
    </source>
</evidence>
<sequence>MQLSIHFYVFLIQISSSSAISPTCTPTAQRPHIFDLNENIVQTETPQQAVDDDGNFVTHGFYSSSSNQQPQIGIDRHISHDDYMNSWRSNLQREDYNNFISSSTRQPSSRIIETISPEHLMESSWLHTTPVVRVDKDRDLESKQRIHASSSDSSQEESFPPSSSPETDQSESGAMITAQNSIGSRQSITGPLFRKSHSRDSMSRNRIKRPAHEIDDQFRPSSSTPHPYVGVNNEISPPQARDLRRLTNEQVAQIDDNRDIGFRLGTEQRSHNTVDESLPALSTQNHQIQGDKASVLPHPIGSYWSDPEVLAQRADITSSVVDIPEDSAVAREVNEKEPYCL</sequence>
<proteinExistence type="predicted"/>
<accession>F4R3B3</accession>
<evidence type="ECO:0000313" key="3">
    <source>
        <dbReference type="EMBL" id="EGG13198.1"/>
    </source>
</evidence>